<protein>
    <submittedName>
        <fullName evidence="1">Uncharacterized protein</fullName>
    </submittedName>
</protein>
<accession>A0ABD0VZT2</accession>
<comment type="caution">
    <text evidence="1">The sequence shown here is derived from an EMBL/GenBank/DDBJ whole genome shotgun (WGS) entry which is preliminary data.</text>
</comment>
<dbReference type="Proteomes" id="UP001552299">
    <property type="component" value="Unassembled WGS sequence"/>
</dbReference>
<gene>
    <name evidence="1" type="ORF">M5K25_001818</name>
</gene>
<organism evidence="1 2">
    <name type="scientific">Dendrobium thyrsiflorum</name>
    <name type="common">Pinecone-like raceme dendrobium</name>
    <name type="synonym">Orchid</name>
    <dbReference type="NCBI Taxonomy" id="117978"/>
    <lineage>
        <taxon>Eukaryota</taxon>
        <taxon>Viridiplantae</taxon>
        <taxon>Streptophyta</taxon>
        <taxon>Embryophyta</taxon>
        <taxon>Tracheophyta</taxon>
        <taxon>Spermatophyta</taxon>
        <taxon>Magnoliopsida</taxon>
        <taxon>Liliopsida</taxon>
        <taxon>Asparagales</taxon>
        <taxon>Orchidaceae</taxon>
        <taxon>Epidendroideae</taxon>
        <taxon>Malaxideae</taxon>
        <taxon>Dendrobiinae</taxon>
        <taxon>Dendrobium</taxon>
    </lineage>
</organism>
<evidence type="ECO:0000313" key="2">
    <source>
        <dbReference type="Proteomes" id="UP001552299"/>
    </source>
</evidence>
<evidence type="ECO:0000313" key="1">
    <source>
        <dbReference type="EMBL" id="KAL0927627.1"/>
    </source>
</evidence>
<dbReference type="EMBL" id="JANQDX010000002">
    <property type="protein sequence ID" value="KAL0927627.1"/>
    <property type="molecule type" value="Genomic_DNA"/>
</dbReference>
<dbReference type="AlphaFoldDB" id="A0ABD0VZT2"/>
<name>A0ABD0VZT2_DENTH</name>
<proteinExistence type="predicted"/>
<sequence>MKSLDQVGGLVEEVRHSEEIDWKEITRCREDCAALTWGLDGMRSYRRGKKYGIERQGDEKTGFAARQGIGHDRLNMSEVEATGLEIVKIWVGGLVRARWMLAVWVRTTVGALGSTVKAGRDKVLSRGGVRVWSPVGRFSLLGFAPLFSKGSEMGDPSSSKNLPEDRPAHRFEGSKKIYKKLKTDDAISTITEDSFILFRKKFHFPNDVVMKVPARSDRARFPPPGYVTVYELSLRAGLRLPPAPELIDILTICGAEKPLQSNLFLPFSPLHDDGREPFFLPSAENRNSSLFHHSTVMAENHSSSLFHHSTVKAENLASSLFHHSTVKAENLASSLFHHSTVKAENLASSLFHHSTVKAENLGKH</sequence>
<keyword evidence="2" id="KW-1185">Reference proteome</keyword>
<reference evidence="1 2" key="1">
    <citation type="journal article" date="2024" name="Plant Biotechnol. J.">
        <title>Dendrobium thyrsiflorum genome and its molecular insights into genes involved in important horticultural traits.</title>
        <authorList>
            <person name="Chen B."/>
            <person name="Wang J.Y."/>
            <person name="Zheng P.J."/>
            <person name="Li K.L."/>
            <person name="Liang Y.M."/>
            <person name="Chen X.F."/>
            <person name="Zhang C."/>
            <person name="Zhao X."/>
            <person name="He X."/>
            <person name="Zhang G.Q."/>
            <person name="Liu Z.J."/>
            <person name="Xu Q."/>
        </authorList>
    </citation>
    <scope>NUCLEOTIDE SEQUENCE [LARGE SCALE GENOMIC DNA]</scope>
    <source>
        <strain evidence="1">GZMU011</strain>
    </source>
</reference>